<keyword evidence="1" id="KW-1133">Transmembrane helix</keyword>
<reference evidence="2 3" key="1">
    <citation type="journal article" date="2014" name="MBio">
        <title>The Ordospora colligata genome; evolution of extreme reduction in microsporidia and host-to-parasite horizontal gene transfer.</title>
        <authorList>
            <person name="Pombert J.-F."/>
            <person name="Haag K.L."/>
            <person name="Beidas S."/>
            <person name="Ebert D."/>
            <person name="Keeling P.J."/>
        </authorList>
    </citation>
    <scope>NUCLEOTIDE SEQUENCE [LARGE SCALE GENOMIC DNA]</scope>
    <source>
        <strain evidence="2 3">OC4</strain>
    </source>
</reference>
<dbReference type="InParanoid" id="A0A0B2UJP2"/>
<dbReference type="AlphaFoldDB" id="A0A0B2UJP2"/>
<dbReference type="Proteomes" id="UP000031056">
    <property type="component" value="Unassembled WGS sequence"/>
</dbReference>
<feature type="transmembrane region" description="Helical" evidence="1">
    <location>
        <begin position="156"/>
        <end position="174"/>
    </location>
</feature>
<organism evidence="2 3">
    <name type="scientific">Ordospora colligata OC4</name>
    <dbReference type="NCBI Taxonomy" id="1354746"/>
    <lineage>
        <taxon>Eukaryota</taxon>
        <taxon>Fungi</taxon>
        <taxon>Fungi incertae sedis</taxon>
        <taxon>Microsporidia</taxon>
        <taxon>Ordosporidae</taxon>
        <taxon>Ordospora</taxon>
    </lineage>
</organism>
<dbReference type="GO" id="GO:0005524">
    <property type="term" value="F:ATP binding"/>
    <property type="evidence" value="ECO:0007669"/>
    <property type="project" value="UniProtKB-KW"/>
</dbReference>
<feature type="transmembrane region" description="Helical" evidence="1">
    <location>
        <begin position="6"/>
        <end position="24"/>
    </location>
</feature>
<keyword evidence="2" id="KW-0547">Nucleotide-binding</keyword>
<dbReference type="VEuPathDB" id="MicrosporidiaDB:M896_070370"/>
<dbReference type="EMBL" id="JOKQ01000007">
    <property type="protein sequence ID" value="KHN69469.1"/>
    <property type="molecule type" value="Genomic_DNA"/>
</dbReference>
<proteinExistence type="predicted"/>
<dbReference type="HOGENOM" id="CLU_116809_0_0_1"/>
<keyword evidence="3" id="KW-1185">Reference proteome</keyword>
<feature type="transmembrane region" description="Helical" evidence="1">
    <location>
        <begin position="45"/>
        <end position="66"/>
    </location>
</feature>
<feature type="transmembrane region" description="Helical" evidence="1">
    <location>
        <begin position="86"/>
        <end position="103"/>
    </location>
</feature>
<evidence type="ECO:0000313" key="3">
    <source>
        <dbReference type="Proteomes" id="UP000031056"/>
    </source>
</evidence>
<dbReference type="RefSeq" id="XP_014563511.1">
    <property type="nucleotide sequence ID" value="XM_014708025.1"/>
</dbReference>
<keyword evidence="2" id="KW-0067">ATP-binding</keyword>
<keyword evidence="1" id="KW-0812">Transmembrane</keyword>
<dbReference type="OrthoDB" id="2189450at2759"/>
<comment type="caution">
    <text evidence="2">The sequence shown here is derived from an EMBL/GenBank/DDBJ whole genome shotgun (WGS) entry which is preliminary data.</text>
</comment>
<protein>
    <submittedName>
        <fullName evidence="2">ATP-binding protein</fullName>
    </submittedName>
</protein>
<keyword evidence="1" id="KW-0472">Membrane</keyword>
<gene>
    <name evidence="2" type="ORF">M896_070370</name>
</gene>
<sequence>MICLAIDVYLIVLPFGTLFLYAFANEATKHGYIAGGISKNYFKYFYLYGVVLSVILPIENMYRIHLFRRLIETVVFKYSSRSRMRLIHFIHGMAYYTCMCLHMHGKTIMHTKMFLLLNIAHFAAHYCVFVRKQYIYSHYAIELMIHMHLWMEIRSMQLLFNLAYAVVFVGVSIANREALKNRKYVLYKSKK</sequence>
<evidence type="ECO:0000313" key="2">
    <source>
        <dbReference type="EMBL" id="KHN69469.1"/>
    </source>
</evidence>
<dbReference type="GeneID" id="26262006"/>
<name>A0A0B2UJP2_9MICR</name>
<accession>A0A0B2UJP2</accession>
<evidence type="ECO:0000256" key="1">
    <source>
        <dbReference type="SAM" id="Phobius"/>
    </source>
</evidence>